<organism evidence="5 6">
    <name type="scientific">Alkalicoccobacillus porphyridii</name>
    <dbReference type="NCBI Taxonomy" id="2597270"/>
    <lineage>
        <taxon>Bacteria</taxon>
        <taxon>Bacillati</taxon>
        <taxon>Bacillota</taxon>
        <taxon>Bacilli</taxon>
        <taxon>Bacillales</taxon>
        <taxon>Bacillaceae</taxon>
        <taxon>Alkalicoccobacillus</taxon>
    </lineage>
</organism>
<dbReference type="InterPro" id="IPR028082">
    <property type="entry name" value="Peripla_BP_I"/>
</dbReference>
<dbReference type="CDD" id="cd06267">
    <property type="entry name" value="PBP1_LacI_sugar_binding-like"/>
    <property type="match status" value="1"/>
</dbReference>
<dbReference type="OrthoDB" id="9796186at2"/>
<comment type="caution">
    <text evidence="5">The sequence shown here is derived from an EMBL/GenBank/DDBJ whole genome shotgun (WGS) entry which is preliminary data.</text>
</comment>
<evidence type="ECO:0000259" key="4">
    <source>
        <dbReference type="PROSITE" id="PS50932"/>
    </source>
</evidence>
<dbReference type="Pfam" id="PF00356">
    <property type="entry name" value="LacI"/>
    <property type="match status" value="1"/>
</dbReference>
<dbReference type="Gene3D" id="1.10.260.40">
    <property type="entry name" value="lambda repressor-like DNA-binding domains"/>
    <property type="match status" value="1"/>
</dbReference>
<name>A0A553ZWV2_9BACI</name>
<reference evidence="5 6" key="1">
    <citation type="submission" date="2019-07" db="EMBL/GenBank/DDBJ databases">
        <authorList>
            <person name="Park Y.J."/>
            <person name="Jeong S.E."/>
            <person name="Jung H.S."/>
        </authorList>
    </citation>
    <scope>NUCLEOTIDE SEQUENCE [LARGE SCALE GENOMIC DNA]</scope>
    <source>
        <strain evidence="6">P16(2019)</strain>
    </source>
</reference>
<dbReference type="InterPro" id="IPR000843">
    <property type="entry name" value="HTH_LacI"/>
</dbReference>
<keyword evidence="6" id="KW-1185">Reference proteome</keyword>
<sequence>MNKKLTIRDVAKHAGVSHATVSYVLNDVKKVSEETKLKVLASIKELDYHPDFTAISLSKRKSNIIGLMVPLIKDSPASMFTKNQYYYELLSGVETVARENNFDTMITGVGEPEECRDWVIKRNLDGLIILGIFPEQLYTEMKKLDIPIVLIDTYEEHTNEYNNVKIDDELGGYLATKHLVELGHRNIGFVGTNLKTSPVDIRRFEGFKKVHREYNILFDEKLLFESFDITFDHAVSLGEHILSIHQDITAIVTVSDILGIGIINAFQKNKKHIPNDCSIVGFDDLSICKYINPGLTTIKQDILSKGMVAAELIVKSLQLGSSSFANKTVEIPINLVVRGSTKAI</sequence>
<dbReference type="PRINTS" id="PR00036">
    <property type="entry name" value="HTHLACI"/>
</dbReference>
<feature type="domain" description="HTH lacI-type" evidence="4">
    <location>
        <begin position="5"/>
        <end position="59"/>
    </location>
</feature>
<protein>
    <submittedName>
        <fullName evidence="5">LacI family transcriptional regulator</fullName>
    </submittedName>
</protein>
<dbReference type="PROSITE" id="PS50932">
    <property type="entry name" value="HTH_LACI_2"/>
    <property type="match status" value="1"/>
</dbReference>
<dbReference type="EMBL" id="VLXZ01000008">
    <property type="protein sequence ID" value="TSB45921.1"/>
    <property type="molecule type" value="Genomic_DNA"/>
</dbReference>
<dbReference type="RefSeq" id="WP_143849261.1">
    <property type="nucleotide sequence ID" value="NZ_VLXZ01000008.1"/>
</dbReference>
<dbReference type="Proteomes" id="UP000318521">
    <property type="component" value="Unassembled WGS sequence"/>
</dbReference>
<dbReference type="InterPro" id="IPR046335">
    <property type="entry name" value="LacI/GalR-like_sensor"/>
</dbReference>
<dbReference type="Gene3D" id="3.40.50.2300">
    <property type="match status" value="2"/>
</dbReference>
<keyword evidence="1" id="KW-0805">Transcription regulation</keyword>
<gene>
    <name evidence="5" type="ORF">FN960_13490</name>
</gene>
<evidence type="ECO:0000313" key="5">
    <source>
        <dbReference type="EMBL" id="TSB45921.1"/>
    </source>
</evidence>
<evidence type="ECO:0000256" key="3">
    <source>
        <dbReference type="ARBA" id="ARBA00023163"/>
    </source>
</evidence>
<accession>A0A553ZWV2</accession>
<dbReference type="PANTHER" id="PTHR30146:SF24">
    <property type="entry name" value="XYLOSE OPERON REGULATORY PROTEIN"/>
    <property type="match status" value="1"/>
</dbReference>
<dbReference type="InterPro" id="IPR010982">
    <property type="entry name" value="Lambda_DNA-bd_dom_sf"/>
</dbReference>
<dbReference type="AlphaFoldDB" id="A0A553ZWV2"/>
<dbReference type="SUPFAM" id="SSF47413">
    <property type="entry name" value="lambda repressor-like DNA-binding domains"/>
    <property type="match status" value="1"/>
</dbReference>
<dbReference type="SUPFAM" id="SSF53822">
    <property type="entry name" value="Periplasmic binding protein-like I"/>
    <property type="match status" value="1"/>
</dbReference>
<keyword evidence="3" id="KW-0804">Transcription</keyword>
<dbReference type="PROSITE" id="PS00356">
    <property type="entry name" value="HTH_LACI_1"/>
    <property type="match status" value="1"/>
</dbReference>
<evidence type="ECO:0000313" key="6">
    <source>
        <dbReference type="Proteomes" id="UP000318521"/>
    </source>
</evidence>
<proteinExistence type="predicted"/>
<dbReference type="CDD" id="cd01392">
    <property type="entry name" value="HTH_LacI"/>
    <property type="match status" value="1"/>
</dbReference>
<dbReference type="Pfam" id="PF13377">
    <property type="entry name" value="Peripla_BP_3"/>
    <property type="match status" value="1"/>
</dbReference>
<keyword evidence="2" id="KW-0238">DNA-binding</keyword>
<dbReference type="SMART" id="SM00354">
    <property type="entry name" value="HTH_LACI"/>
    <property type="match status" value="1"/>
</dbReference>
<evidence type="ECO:0000256" key="2">
    <source>
        <dbReference type="ARBA" id="ARBA00023125"/>
    </source>
</evidence>
<dbReference type="GO" id="GO:0000976">
    <property type="term" value="F:transcription cis-regulatory region binding"/>
    <property type="evidence" value="ECO:0007669"/>
    <property type="project" value="TreeGrafter"/>
</dbReference>
<evidence type="ECO:0000256" key="1">
    <source>
        <dbReference type="ARBA" id="ARBA00023015"/>
    </source>
</evidence>
<dbReference type="GO" id="GO:0003700">
    <property type="term" value="F:DNA-binding transcription factor activity"/>
    <property type="evidence" value="ECO:0007669"/>
    <property type="project" value="TreeGrafter"/>
</dbReference>
<dbReference type="PANTHER" id="PTHR30146">
    <property type="entry name" value="LACI-RELATED TRANSCRIPTIONAL REPRESSOR"/>
    <property type="match status" value="1"/>
</dbReference>